<accession>A0ABD3XI75</accession>
<name>A0ABD3XI75_SINWO</name>
<reference evidence="1 2" key="1">
    <citation type="submission" date="2024-11" db="EMBL/GenBank/DDBJ databases">
        <title>Chromosome-level genome assembly of the freshwater bivalve Anodonta woodiana.</title>
        <authorList>
            <person name="Chen X."/>
        </authorList>
    </citation>
    <scope>NUCLEOTIDE SEQUENCE [LARGE SCALE GENOMIC DNA]</scope>
    <source>
        <strain evidence="1">MN2024</strain>
        <tissue evidence="1">Gills</tissue>
    </source>
</reference>
<sequence length="49" mass="5822">DLKLQNDNPQWKLKTQCDLGIDKEATTEEHSCNDPEKLRELIKLRDEIR</sequence>
<organism evidence="1 2">
    <name type="scientific">Sinanodonta woodiana</name>
    <name type="common">Chinese pond mussel</name>
    <name type="synonym">Anodonta woodiana</name>
    <dbReference type="NCBI Taxonomy" id="1069815"/>
    <lineage>
        <taxon>Eukaryota</taxon>
        <taxon>Metazoa</taxon>
        <taxon>Spiralia</taxon>
        <taxon>Lophotrochozoa</taxon>
        <taxon>Mollusca</taxon>
        <taxon>Bivalvia</taxon>
        <taxon>Autobranchia</taxon>
        <taxon>Heteroconchia</taxon>
        <taxon>Palaeoheterodonta</taxon>
        <taxon>Unionida</taxon>
        <taxon>Unionoidea</taxon>
        <taxon>Unionidae</taxon>
        <taxon>Unioninae</taxon>
        <taxon>Sinanodonta</taxon>
    </lineage>
</organism>
<comment type="caution">
    <text evidence="1">The sequence shown here is derived from an EMBL/GenBank/DDBJ whole genome shotgun (WGS) entry which is preliminary data.</text>
</comment>
<protein>
    <submittedName>
        <fullName evidence="1">Uncharacterized protein</fullName>
    </submittedName>
</protein>
<keyword evidence="2" id="KW-1185">Reference proteome</keyword>
<feature type="non-terminal residue" evidence="1">
    <location>
        <position position="1"/>
    </location>
</feature>
<proteinExistence type="predicted"/>
<dbReference type="EMBL" id="JBJQND010000002">
    <property type="protein sequence ID" value="KAL3885974.1"/>
    <property type="molecule type" value="Genomic_DNA"/>
</dbReference>
<feature type="non-terminal residue" evidence="1">
    <location>
        <position position="49"/>
    </location>
</feature>
<dbReference type="Proteomes" id="UP001634394">
    <property type="component" value="Unassembled WGS sequence"/>
</dbReference>
<gene>
    <name evidence="1" type="ORF">ACJMK2_026005</name>
</gene>
<evidence type="ECO:0000313" key="2">
    <source>
        <dbReference type="Proteomes" id="UP001634394"/>
    </source>
</evidence>
<dbReference type="AlphaFoldDB" id="A0ABD3XI75"/>
<evidence type="ECO:0000313" key="1">
    <source>
        <dbReference type="EMBL" id="KAL3885974.1"/>
    </source>
</evidence>